<dbReference type="InterPro" id="IPR051257">
    <property type="entry name" value="Diverse_CBS-Domain"/>
</dbReference>
<dbReference type="InterPro" id="IPR000644">
    <property type="entry name" value="CBS_dom"/>
</dbReference>
<dbReference type="InterPro" id="IPR046342">
    <property type="entry name" value="CBS_dom_sf"/>
</dbReference>
<gene>
    <name evidence="4" type="ORF">JN11_02719</name>
</gene>
<evidence type="ECO:0000259" key="3">
    <source>
        <dbReference type="PROSITE" id="PS51371"/>
    </source>
</evidence>
<sequence>MIFKLTYFYEPIMKKVSNILTRKGSSVIAIDGSTTVLDALKLMADKNIGSVVITEDGVYAGLLTERDYARKVILHGKSSLETQVREIMSTGFPRILPDNSIETCMHIMSESNLRYLPVFKEDRLCGIISISDVVTETILSHEETIEQLKSYIQS</sequence>
<dbReference type="InterPro" id="IPR044725">
    <property type="entry name" value="CBSX3_CBS_dom"/>
</dbReference>
<evidence type="ECO:0000313" key="4">
    <source>
        <dbReference type="EMBL" id="TWI99402.1"/>
    </source>
</evidence>
<dbReference type="Pfam" id="PF00571">
    <property type="entry name" value="CBS"/>
    <property type="match status" value="2"/>
</dbReference>
<dbReference type="PANTHER" id="PTHR43080:SF2">
    <property type="entry name" value="CBS DOMAIN-CONTAINING PROTEIN"/>
    <property type="match status" value="1"/>
</dbReference>
<dbReference type="CDD" id="cd04623">
    <property type="entry name" value="CBS_pair_bac_euk"/>
    <property type="match status" value="1"/>
</dbReference>
<proteinExistence type="predicted"/>
<evidence type="ECO:0000256" key="2">
    <source>
        <dbReference type="PROSITE-ProRule" id="PRU00703"/>
    </source>
</evidence>
<dbReference type="SUPFAM" id="SSF54631">
    <property type="entry name" value="CBS-domain pair"/>
    <property type="match status" value="1"/>
</dbReference>
<dbReference type="PANTHER" id="PTHR43080">
    <property type="entry name" value="CBS DOMAIN-CONTAINING PROTEIN CBSX3, MITOCHONDRIAL"/>
    <property type="match status" value="1"/>
</dbReference>
<feature type="domain" description="CBS" evidence="3">
    <location>
        <begin position="88"/>
        <end position="143"/>
    </location>
</feature>
<accession>A0A562U0K9</accession>
<comment type="caution">
    <text evidence="4">The sequence shown here is derived from an EMBL/GenBank/DDBJ whole genome shotgun (WGS) entry which is preliminary data.</text>
</comment>
<dbReference type="EMBL" id="VLLI01000007">
    <property type="protein sequence ID" value="TWI99402.1"/>
    <property type="molecule type" value="Genomic_DNA"/>
</dbReference>
<dbReference type="PROSITE" id="PS51371">
    <property type="entry name" value="CBS"/>
    <property type="match status" value="2"/>
</dbReference>
<protein>
    <submittedName>
        <fullName evidence="4">CBS domain-containing protein</fullName>
    </submittedName>
</protein>
<dbReference type="Proteomes" id="UP000317010">
    <property type="component" value="Unassembled WGS sequence"/>
</dbReference>
<dbReference type="AlphaFoldDB" id="A0A562U0K9"/>
<evidence type="ECO:0000256" key="1">
    <source>
        <dbReference type="ARBA" id="ARBA00023122"/>
    </source>
</evidence>
<organism evidence="4 5">
    <name type="scientific">Mucilaginibacter frigoritolerans</name>
    <dbReference type="NCBI Taxonomy" id="652788"/>
    <lineage>
        <taxon>Bacteria</taxon>
        <taxon>Pseudomonadati</taxon>
        <taxon>Bacteroidota</taxon>
        <taxon>Sphingobacteriia</taxon>
        <taxon>Sphingobacteriales</taxon>
        <taxon>Sphingobacteriaceae</taxon>
        <taxon>Mucilaginibacter</taxon>
    </lineage>
</organism>
<dbReference type="SMART" id="SM00116">
    <property type="entry name" value="CBS"/>
    <property type="match status" value="2"/>
</dbReference>
<evidence type="ECO:0000313" key="5">
    <source>
        <dbReference type="Proteomes" id="UP000317010"/>
    </source>
</evidence>
<reference evidence="4 5" key="1">
    <citation type="submission" date="2019-07" db="EMBL/GenBank/DDBJ databases">
        <title>Genomic Encyclopedia of Archaeal and Bacterial Type Strains, Phase II (KMG-II): from individual species to whole genera.</title>
        <authorList>
            <person name="Goeker M."/>
        </authorList>
    </citation>
    <scope>NUCLEOTIDE SEQUENCE [LARGE SCALE GENOMIC DNA]</scope>
    <source>
        <strain evidence="4 5">ATCC BAA-1854</strain>
    </source>
</reference>
<feature type="domain" description="CBS" evidence="3">
    <location>
        <begin position="20"/>
        <end position="79"/>
    </location>
</feature>
<dbReference type="Gene3D" id="3.10.580.10">
    <property type="entry name" value="CBS-domain"/>
    <property type="match status" value="1"/>
</dbReference>
<name>A0A562U0K9_9SPHI</name>
<keyword evidence="5" id="KW-1185">Reference proteome</keyword>
<keyword evidence="1 2" id="KW-0129">CBS domain</keyword>